<evidence type="ECO:0000313" key="1">
    <source>
        <dbReference type="EMBL" id="CAF4499591.1"/>
    </source>
</evidence>
<evidence type="ECO:0008006" key="3">
    <source>
        <dbReference type="Google" id="ProtNLM"/>
    </source>
</evidence>
<name>A0A8S2XJS8_9BILA</name>
<protein>
    <recommendedName>
        <fullName evidence="3">Transposase Helix-turn-helix domain-containing protein</fullName>
    </recommendedName>
</protein>
<organism evidence="1 2">
    <name type="scientific">Didymodactylos carnosus</name>
    <dbReference type="NCBI Taxonomy" id="1234261"/>
    <lineage>
        <taxon>Eukaryota</taxon>
        <taxon>Metazoa</taxon>
        <taxon>Spiralia</taxon>
        <taxon>Gnathifera</taxon>
        <taxon>Rotifera</taxon>
        <taxon>Eurotatoria</taxon>
        <taxon>Bdelloidea</taxon>
        <taxon>Philodinida</taxon>
        <taxon>Philodinidae</taxon>
        <taxon>Didymodactylos</taxon>
    </lineage>
</organism>
<gene>
    <name evidence="1" type="ORF">TMI583_LOCUS47899</name>
</gene>
<comment type="caution">
    <text evidence="1">The sequence shown here is derived from an EMBL/GenBank/DDBJ whole genome shotgun (WGS) entry which is preliminary data.</text>
</comment>
<reference evidence="1" key="1">
    <citation type="submission" date="2021-02" db="EMBL/GenBank/DDBJ databases">
        <authorList>
            <person name="Nowell W R."/>
        </authorList>
    </citation>
    <scope>NUCLEOTIDE SEQUENCE</scope>
</reference>
<accession>A0A8S2XJS8</accession>
<dbReference type="EMBL" id="CAJOBA010094930">
    <property type="protein sequence ID" value="CAF4499591.1"/>
    <property type="molecule type" value="Genomic_DNA"/>
</dbReference>
<dbReference type="AlphaFoldDB" id="A0A8S2XJS8"/>
<evidence type="ECO:0000313" key="2">
    <source>
        <dbReference type="Proteomes" id="UP000682733"/>
    </source>
</evidence>
<dbReference type="Proteomes" id="UP000682733">
    <property type="component" value="Unassembled WGS sequence"/>
</dbReference>
<proteinExistence type="predicted"/>
<sequence length="191" mass="22626">MRDLSNLIIQMFQIAQIIPPLRYMTIYHLTMPYDHYERANLVDLYAELATTPRRFCDLTGITREAFHDLYHDFLTRTISKLALFKQRIHSRTLDANILLLLLIWLRQYPGNSLLSLMFRVSRSKISYNLRFSLPILTKTIRSMIIWPTPQEMTNLVVFNPILGRYVGFIDGTRHRINRPRKHALSSLLFFL</sequence>